<proteinExistence type="inferred from homology"/>
<dbReference type="InterPro" id="IPR004838">
    <property type="entry name" value="NHTrfase_class1_PyrdxlP-BS"/>
</dbReference>
<dbReference type="InterPro" id="IPR015421">
    <property type="entry name" value="PyrdxlP-dep_Trfase_major"/>
</dbReference>
<evidence type="ECO:0000256" key="5">
    <source>
        <dbReference type="ARBA" id="ARBA00022679"/>
    </source>
</evidence>
<dbReference type="GO" id="GO:0030170">
    <property type="term" value="F:pyridoxal phosphate binding"/>
    <property type="evidence" value="ECO:0007669"/>
    <property type="project" value="InterPro"/>
</dbReference>
<dbReference type="Pfam" id="PF00155">
    <property type="entry name" value="Aminotran_1_2"/>
    <property type="match status" value="1"/>
</dbReference>
<name>A0A2N1JBE1_9BASI</name>
<dbReference type="GO" id="GO:0004069">
    <property type="term" value="F:L-aspartate:2-oxoglutarate aminotransferase activity"/>
    <property type="evidence" value="ECO:0007669"/>
    <property type="project" value="UniProtKB-EC"/>
</dbReference>
<evidence type="ECO:0000256" key="7">
    <source>
        <dbReference type="RuleBase" id="RU000480"/>
    </source>
</evidence>
<dbReference type="PANTHER" id="PTHR11879:SF55">
    <property type="entry name" value="GLUTAMATE OXALOACETATE TRANSAMINASE 1, ISOFORM B"/>
    <property type="match status" value="1"/>
</dbReference>
<dbReference type="GeneID" id="80901802"/>
<dbReference type="GO" id="GO:0006532">
    <property type="term" value="P:aspartate biosynthetic process"/>
    <property type="evidence" value="ECO:0007669"/>
    <property type="project" value="TreeGrafter"/>
</dbReference>
<dbReference type="EMBL" id="KZ454990">
    <property type="protein sequence ID" value="PKI83856.1"/>
    <property type="molecule type" value="Genomic_DNA"/>
</dbReference>
<dbReference type="PANTHER" id="PTHR11879">
    <property type="entry name" value="ASPARTATE AMINOTRANSFERASE"/>
    <property type="match status" value="1"/>
</dbReference>
<evidence type="ECO:0000256" key="3">
    <source>
        <dbReference type="ARBA" id="ARBA00011738"/>
    </source>
</evidence>
<feature type="domain" description="Aminotransferase class I/classII large" evidence="8">
    <location>
        <begin position="34"/>
        <end position="403"/>
    </location>
</feature>
<evidence type="ECO:0000256" key="4">
    <source>
        <dbReference type="ARBA" id="ARBA00022576"/>
    </source>
</evidence>
<dbReference type="FunFam" id="3.90.1150.10:FF:000001">
    <property type="entry name" value="Aspartate aminotransferase"/>
    <property type="match status" value="1"/>
</dbReference>
<dbReference type="RefSeq" id="XP_056063101.1">
    <property type="nucleotide sequence ID" value="XM_056207126.1"/>
</dbReference>
<comment type="subunit">
    <text evidence="3 7">Homodimer.</text>
</comment>
<dbReference type="AlphaFoldDB" id="A0A2N1JBE1"/>
<evidence type="ECO:0000313" key="9">
    <source>
        <dbReference type="EMBL" id="PKI83856.1"/>
    </source>
</evidence>
<comment type="cofactor">
    <cofactor evidence="1">
        <name>pyridoxal 5'-phosphate</name>
        <dbReference type="ChEBI" id="CHEBI:597326"/>
    </cofactor>
</comment>
<dbReference type="InterPro" id="IPR015424">
    <property type="entry name" value="PyrdxlP-dep_Trfase"/>
</dbReference>
<evidence type="ECO:0000256" key="6">
    <source>
        <dbReference type="ARBA" id="ARBA00022898"/>
    </source>
</evidence>
<dbReference type="EC" id="2.6.1.1" evidence="7"/>
<protein>
    <recommendedName>
        <fullName evidence="7">Aspartate aminotransferase</fullName>
        <ecNumber evidence="7">2.6.1.1</ecNumber>
    </recommendedName>
</protein>
<dbReference type="InterPro" id="IPR015422">
    <property type="entry name" value="PyrdxlP-dep_Trfase_small"/>
</dbReference>
<comment type="catalytic activity">
    <reaction evidence="7">
        <text>L-aspartate + 2-oxoglutarate = oxaloacetate + L-glutamate</text>
        <dbReference type="Rhea" id="RHEA:21824"/>
        <dbReference type="ChEBI" id="CHEBI:16452"/>
        <dbReference type="ChEBI" id="CHEBI:16810"/>
        <dbReference type="ChEBI" id="CHEBI:29985"/>
        <dbReference type="ChEBI" id="CHEBI:29991"/>
        <dbReference type="EC" id="2.6.1.1"/>
    </reaction>
</comment>
<sequence>MTAFDPWSSCVAAPPDPILALAAEFANDPLPNTEKANLGVGAYRDEEGNPWILPVVRKAEQEIVSDPSMNHEYLPIAGYAPFLQASARLLFGKDAKIINEGRLATNQTISGSGANHLGAEFVQRFYPFPTERKVIYVTDPTWPNHFAIFRGGGLETETYTYYDPKHYALDFEGMIKALLGMPDRSVVLLHACAHNPSGVDPTQEQWQQIAAVFQKKQHFAFFDSAYQGFASGDFDRDAYAVRYFADHDIPMLVCQSFAKNAGLYGERIGALHVPVKSSSEVAPVHSQLNSIQRSELSSMPAFGARIVAKLINNPEFFAEWQQNVKTMAGRIEEMRKALYSLLVDELKTPGSWKHILEQTGMFSFLGLDKQQCARLVKEGHIYLVATSRISMAGLNKYNLKLVATWIDRVVRSETKL</sequence>
<dbReference type="InterPro" id="IPR004839">
    <property type="entry name" value="Aminotransferase_I/II_large"/>
</dbReference>
<dbReference type="SUPFAM" id="SSF53383">
    <property type="entry name" value="PLP-dependent transferases"/>
    <property type="match status" value="1"/>
</dbReference>
<evidence type="ECO:0000256" key="1">
    <source>
        <dbReference type="ARBA" id="ARBA00001933"/>
    </source>
</evidence>
<dbReference type="FunFam" id="3.40.640.10:FF:000064">
    <property type="entry name" value="Aspartate aminotransferase"/>
    <property type="match status" value="1"/>
</dbReference>
<evidence type="ECO:0000313" key="10">
    <source>
        <dbReference type="Proteomes" id="UP000232875"/>
    </source>
</evidence>
<keyword evidence="4 7" id="KW-0032">Aminotransferase</keyword>
<organism evidence="9 10">
    <name type="scientific">Malassezia vespertilionis</name>
    <dbReference type="NCBI Taxonomy" id="2020962"/>
    <lineage>
        <taxon>Eukaryota</taxon>
        <taxon>Fungi</taxon>
        <taxon>Dikarya</taxon>
        <taxon>Basidiomycota</taxon>
        <taxon>Ustilaginomycotina</taxon>
        <taxon>Malasseziomycetes</taxon>
        <taxon>Malasseziales</taxon>
        <taxon>Malasseziaceae</taxon>
        <taxon>Malassezia</taxon>
    </lineage>
</organism>
<accession>A0A2N1JBE1</accession>
<reference evidence="9 10" key="1">
    <citation type="submission" date="2017-10" db="EMBL/GenBank/DDBJ databases">
        <title>A novel species of cold-tolerant Malassezia isolated from bats.</title>
        <authorList>
            <person name="Lorch J.M."/>
            <person name="Palmer J.M."/>
            <person name="Vanderwolf K.J."/>
            <person name="Schmidt K.Z."/>
            <person name="Verant M.L."/>
            <person name="Weller T.J."/>
            <person name="Blehert D.S."/>
        </authorList>
    </citation>
    <scope>NUCLEOTIDE SEQUENCE [LARGE SCALE GENOMIC DNA]</scope>
    <source>
        <strain evidence="9 10">NWHC:44797-103</strain>
    </source>
</reference>
<dbReference type="NCBIfam" id="NF006719">
    <property type="entry name" value="PRK09257.1"/>
    <property type="match status" value="1"/>
</dbReference>
<dbReference type="OrthoDB" id="6752799at2759"/>
<dbReference type="STRING" id="2020962.A0A2N1JBE1"/>
<evidence type="ECO:0000256" key="2">
    <source>
        <dbReference type="ARBA" id="ARBA00007441"/>
    </source>
</evidence>
<dbReference type="PRINTS" id="PR00799">
    <property type="entry name" value="TRANSAMINASE"/>
</dbReference>
<comment type="miscellaneous">
    <text evidence="7">In eukaryotes there are cytoplasmic, mitochondrial and chloroplastic isozymes.</text>
</comment>
<comment type="similarity">
    <text evidence="2">Belongs to the class-I pyridoxal-phosphate-dependent aminotransferase family.</text>
</comment>
<keyword evidence="6" id="KW-0663">Pyridoxal phosphate</keyword>
<dbReference type="GO" id="GO:0005829">
    <property type="term" value="C:cytosol"/>
    <property type="evidence" value="ECO:0007669"/>
    <property type="project" value="TreeGrafter"/>
</dbReference>
<dbReference type="Proteomes" id="UP000232875">
    <property type="component" value="Unassembled WGS sequence"/>
</dbReference>
<dbReference type="Gene3D" id="3.90.1150.10">
    <property type="entry name" value="Aspartate Aminotransferase, domain 1"/>
    <property type="match status" value="1"/>
</dbReference>
<keyword evidence="10" id="KW-1185">Reference proteome</keyword>
<dbReference type="Gene3D" id="3.40.640.10">
    <property type="entry name" value="Type I PLP-dependent aspartate aminotransferase-like (Major domain)"/>
    <property type="match status" value="1"/>
</dbReference>
<dbReference type="InterPro" id="IPR000796">
    <property type="entry name" value="Asp_trans"/>
</dbReference>
<dbReference type="CDD" id="cd00609">
    <property type="entry name" value="AAT_like"/>
    <property type="match status" value="1"/>
</dbReference>
<evidence type="ECO:0000259" key="8">
    <source>
        <dbReference type="Pfam" id="PF00155"/>
    </source>
</evidence>
<gene>
    <name evidence="9" type="primary">AAT2</name>
    <name evidence="9" type="ORF">MVES_002162</name>
</gene>
<dbReference type="PROSITE" id="PS00105">
    <property type="entry name" value="AA_TRANSFER_CLASS_1"/>
    <property type="match status" value="1"/>
</dbReference>
<keyword evidence="5 7" id="KW-0808">Transferase</keyword>